<accession>A0A6J6IJ55</accession>
<evidence type="ECO:0000259" key="10">
    <source>
        <dbReference type="Pfam" id="PF10131"/>
    </source>
</evidence>
<keyword evidence="2" id="KW-1003">Cell membrane</keyword>
<feature type="transmembrane region" description="Helical" evidence="9">
    <location>
        <begin position="12"/>
        <end position="31"/>
    </location>
</feature>
<organism evidence="11">
    <name type="scientific">freshwater metagenome</name>
    <dbReference type="NCBI Taxonomy" id="449393"/>
    <lineage>
        <taxon>unclassified sequences</taxon>
        <taxon>metagenomes</taxon>
        <taxon>ecological metagenomes</taxon>
    </lineage>
</organism>
<dbReference type="InterPro" id="IPR050297">
    <property type="entry name" value="LipidA_mod_glycosyltrf_83"/>
</dbReference>
<dbReference type="Pfam" id="PF10131">
    <property type="entry name" value="PTPS_related"/>
    <property type="match status" value="1"/>
</dbReference>
<dbReference type="EMBL" id="CAEZVD010000089">
    <property type="protein sequence ID" value="CAB4624520.1"/>
    <property type="molecule type" value="Genomic_DNA"/>
</dbReference>
<feature type="transmembrane region" description="Helical" evidence="9">
    <location>
        <begin position="108"/>
        <end position="127"/>
    </location>
</feature>
<evidence type="ECO:0000256" key="8">
    <source>
        <dbReference type="SAM" id="MobiDB-lite"/>
    </source>
</evidence>
<name>A0A6J6IJ55_9ZZZZ</name>
<dbReference type="GO" id="GO:0016763">
    <property type="term" value="F:pentosyltransferase activity"/>
    <property type="evidence" value="ECO:0007669"/>
    <property type="project" value="TreeGrafter"/>
</dbReference>
<feature type="region of interest" description="Disordered" evidence="8">
    <location>
        <begin position="433"/>
        <end position="492"/>
    </location>
</feature>
<gene>
    <name evidence="11" type="ORF">UFOPK1909_00800</name>
</gene>
<evidence type="ECO:0000313" key="11">
    <source>
        <dbReference type="EMBL" id="CAB4624520.1"/>
    </source>
</evidence>
<feature type="transmembrane region" description="Helical" evidence="9">
    <location>
        <begin position="65"/>
        <end position="87"/>
    </location>
</feature>
<feature type="transmembrane region" description="Helical" evidence="9">
    <location>
        <begin position="133"/>
        <end position="151"/>
    </location>
</feature>
<evidence type="ECO:0000256" key="7">
    <source>
        <dbReference type="ARBA" id="ARBA00023136"/>
    </source>
</evidence>
<evidence type="ECO:0000256" key="5">
    <source>
        <dbReference type="ARBA" id="ARBA00022692"/>
    </source>
</evidence>
<feature type="transmembrane region" description="Helical" evidence="9">
    <location>
        <begin position="202"/>
        <end position="225"/>
    </location>
</feature>
<dbReference type="PANTHER" id="PTHR33908">
    <property type="entry name" value="MANNOSYLTRANSFERASE YKCB-RELATED"/>
    <property type="match status" value="1"/>
</dbReference>
<dbReference type="GO" id="GO:0008610">
    <property type="term" value="P:lipid biosynthetic process"/>
    <property type="evidence" value="ECO:0007669"/>
    <property type="project" value="UniProtKB-ARBA"/>
</dbReference>
<keyword evidence="6 9" id="KW-1133">Transmembrane helix</keyword>
<keyword evidence="4" id="KW-0808">Transferase</keyword>
<protein>
    <submittedName>
        <fullName evidence="11">Unannotated protein</fullName>
    </submittedName>
</protein>
<proteinExistence type="predicted"/>
<dbReference type="InterPro" id="IPR018776">
    <property type="entry name" value="Membrane_prot_PTPS-rel_domain"/>
</dbReference>
<feature type="transmembrane region" description="Helical" evidence="9">
    <location>
        <begin position="258"/>
        <end position="278"/>
    </location>
</feature>
<sequence>MASINLKSHTTQTIFLAAIAAVIGVVAKLALTGGELLPGIDGAYYWVQVRSVLDDFTLAFDDLPLVFWAQALIALVVGDIPLGVRISDALLPALSAIPIYLMLKKSKSVWLPAVTILVVLLNPIQLYFFTGDFLKNSAAIPVVFFIAWILYNWDNASKKRSVIYLLLCLGVLALAHFGTLLMALMIVFVWLLAQLRNKSLKFWLVGSGLSLITAGAVLAGLAWLVPARFTRLIEFVTQPETVFAVPAWLMLLGGRTDYPMVFAMITGQLGALALGFWAYKIRKNLNDSQLSLVVASLVSAFVLSSPFIGMEWANRLIAMAFVPLTVAAIIVWNASKTKAPKVVIGALAAITLIVSAIFGFVGIKQSMISTNQYQDLVKFSEEYEIPENSIVVAPHGIEFLVAWHEGSFVLQESSYEDEDLSTYDSVYYLQSTGQKEMPGGTPPTGDKPPMDSDKAPMAGDKAQPGGTPPSDGKPPMGGAPSMGGGKGTAVIDGEQVYKNDSYTLLKVR</sequence>
<keyword evidence="7 9" id="KW-0472">Membrane</keyword>
<feature type="transmembrane region" description="Helical" evidence="9">
    <location>
        <begin position="163"/>
        <end position="190"/>
    </location>
</feature>
<feature type="transmembrane region" description="Helical" evidence="9">
    <location>
        <begin position="232"/>
        <end position="252"/>
    </location>
</feature>
<feature type="transmembrane region" description="Helical" evidence="9">
    <location>
        <begin position="316"/>
        <end position="335"/>
    </location>
</feature>
<dbReference type="AlphaFoldDB" id="A0A6J6IJ55"/>
<evidence type="ECO:0000256" key="3">
    <source>
        <dbReference type="ARBA" id="ARBA00022676"/>
    </source>
</evidence>
<dbReference type="PANTHER" id="PTHR33908:SF11">
    <property type="entry name" value="MEMBRANE PROTEIN"/>
    <property type="match status" value="1"/>
</dbReference>
<reference evidence="11" key="1">
    <citation type="submission" date="2020-05" db="EMBL/GenBank/DDBJ databases">
        <authorList>
            <person name="Chiriac C."/>
            <person name="Salcher M."/>
            <person name="Ghai R."/>
            <person name="Kavagutti S V."/>
        </authorList>
    </citation>
    <scope>NUCLEOTIDE SEQUENCE</scope>
</reference>
<evidence type="ECO:0000256" key="4">
    <source>
        <dbReference type="ARBA" id="ARBA00022679"/>
    </source>
</evidence>
<evidence type="ECO:0000256" key="6">
    <source>
        <dbReference type="ARBA" id="ARBA00022989"/>
    </source>
</evidence>
<feature type="transmembrane region" description="Helical" evidence="9">
    <location>
        <begin position="342"/>
        <end position="363"/>
    </location>
</feature>
<keyword evidence="5 9" id="KW-0812">Transmembrane</keyword>
<feature type="domain" description="Membrane protein 6-pyruvoyl-tetrahydropterin synthase-related" evidence="10">
    <location>
        <begin position="64"/>
        <end position="361"/>
    </location>
</feature>
<dbReference type="GO" id="GO:0005886">
    <property type="term" value="C:plasma membrane"/>
    <property type="evidence" value="ECO:0007669"/>
    <property type="project" value="UniProtKB-SubCell"/>
</dbReference>
<comment type="subcellular location">
    <subcellularLocation>
        <location evidence="1">Cell membrane</location>
        <topology evidence="1">Multi-pass membrane protein</topology>
    </subcellularLocation>
</comment>
<keyword evidence="3" id="KW-0328">Glycosyltransferase</keyword>
<evidence type="ECO:0000256" key="9">
    <source>
        <dbReference type="SAM" id="Phobius"/>
    </source>
</evidence>
<feature type="transmembrane region" description="Helical" evidence="9">
    <location>
        <begin position="290"/>
        <end position="310"/>
    </location>
</feature>
<evidence type="ECO:0000256" key="1">
    <source>
        <dbReference type="ARBA" id="ARBA00004651"/>
    </source>
</evidence>
<evidence type="ECO:0000256" key="2">
    <source>
        <dbReference type="ARBA" id="ARBA00022475"/>
    </source>
</evidence>